<accession>A0A0G4NPD8</accession>
<name>A0A0G4NPD8_VERLO</name>
<evidence type="ECO:0000313" key="2">
    <source>
        <dbReference type="EMBL" id="CRK48264.1"/>
    </source>
</evidence>
<proteinExistence type="predicted"/>
<evidence type="ECO:0000256" key="1">
    <source>
        <dbReference type="SAM" id="MobiDB-lite"/>
    </source>
</evidence>
<dbReference type="EMBL" id="CVQI01037314">
    <property type="protein sequence ID" value="CRK48264.1"/>
    <property type="molecule type" value="Genomic_DNA"/>
</dbReference>
<sequence>HAHDGLPQRLRASLARRGRLCWKSIWRLQHVPGRWIPRPAPQQAVQVEHQGGRDPGHHEAAAQAVRGREGEGRALWRLLHPRGCHCCDP</sequence>
<dbReference type="AlphaFoldDB" id="A0A0G4NPD8"/>
<organism evidence="2 3">
    <name type="scientific">Verticillium longisporum</name>
    <name type="common">Verticillium dahliae var. longisporum</name>
    <dbReference type="NCBI Taxonomy" id="100787"/>
    <lineage>
        <taxon>Eukaryota</taxon>
        <taxon>Fungi</taxon>
        <taxon>Dikarya</taxon>
        <taxon>Ascomycota</taxon>
        <taxon>Pezizomycotina</taxon>
        <taxon>Sordariomycetes</taxon>
        <taxon>Hypocreomycetidae</taxon>
        <taxon>Glomerellales</taxon>
        <taxon>Plectosphaerellaceae</taxon>
        <taxon>Verticillium</taxon>
    </lineage>
</organism>
<feature type="non-terminal residue" evidence="2">
    <location>
        <position position="1"/>
    </location>
</feature>
<feature type="compositionally biased region" description="Basic and acidic residues" evidence="1">
    <location>
        <begin position="50"/>
        <end position="68"/>
    </location>
</feature>
<protein>
    <submittedName>
        <fullName evidence="2">Uncharacterized protein</fullName>
    </submittedName>
</protein>
<gene>
    <name evidence="2" type="ORF">BN1723_020499</name>
</gene>
<feature type="region of interest" description="Disordered" evidence="1">
    <location>
        <begin position="47"/>
        <end position="68"/>
    </location>
</feature>
<dbReference type="Proteomes" id="UP000045706">
    <property type="component" value="Unassembled WGS sequence"/>
</dbReference>
<reference evidence="3" key="1">
    <citation type="submission" date="2015-05" db="EMBL/GenBank/DDBJ databases">
        <authorList>
            <person name="Fogelqvist Johan"/>
        </authorList>
    </citation>
    <scope>NUCLEOTIDE SEQUENCE [LARGE SCALE GENOMIC DNA]</scope>
</reference>
<evidence type="ECO:0000313" key="3">
    <source>
        <dbReference type="Proteomes" id="UP000045706"/>
    </source>
</evidence>